<sequence length="148" mass="16280">MVSWPWSRDPVGDPTLLAADRGSGSLDDYDYDLVPRKAGVRIRLAAADPNAAEIATVVQLARDEGVELETIVAARTIEQERVDAPIEVRLFLGRRVSGVVGVVPRGLESVVDQTLRRLEDRGDKARIPVEIVKTRRGLRVELLMGATR</sequence>
<proteinExistence type="predicted"/>
<dbReference type="RefSeq" id="WP_179568171.1">
    <property type="nucleotide sequence ID" value="NZ_JACBZY010000001.1"/>
</dbReference>
<accession>A0A852YRA2</accession>
<organism evidence="1 2">
    <name type="scientific">Schumannella luteola</name>
    <dbReference type="NCBI Taxonomy" id="472059"/>
    <lineage>
        <taxon>Bacteria</taxon>
        <taxon>Bacillati</taxon>
        <taxon>Actinomycetota</taxon>
        <taxon>Actinomycetes</taxon>
        <taxon>Micrococcales</taxon>
        <taxon>Microbacteriaceae</taxon>
        <taxon>Schumannella</taxon>
    </lineage>
</organism>
<comment type="caution">
    <text evidence="1">The sequence shown here is derived from an EMBL/GenBank/DDBJ whole genome shotgun (WGS) entry which is preliminary data.</text>
</comment>
<dbReference type="EMBL" id="JACBZY010000001">
    <property type="protein sequence ID" value="NYG99775.1"/>
    <property type="molecule type" value="Genomic_DNA"/>
</dbReference>
<evidence type="ECO:0000313" key="1">
    <source>
        <dbReference type="EMBL" id="NYG99775.1"/>
    </source>
</evidence>
<dbReference type="AlphaFoldDB" id="A0A852YRA2"/>
<keyword evidence="2" id="KW-1185">Reference proteome</keyword>
<name>A0A852YRA2_9MICO</name>
<reference evidence="1 2" key="1">
    <citation type="submission" date="2020-07" db="EMBL/GenBank/DDBJ databases">
        <title>Sequencing the genomes of 1000 actinobacteria strains.</title>
        <authorList>
            <person name="Klenk H.-P."/>
        </authorList>
    </citation>
    <scope>NUCLEOTIDE SEQUENCE [LARGE SCALE GENOMIC DNA]</scope>
    <source>
        <strain evidence="1 2">DSM 23141</strain>
    </source>
</reference>
<dbReference type="Proteomes" id="UP000553888">
    <property type="component" value="Unassembled WGS sequence"/>
</dbReference>
<evidence type="ECO:0000313" key="2">
    <source>
        <dbReference type="Proteomes" id="UP000553888"/>
    </source>
</evidence>
<protein>
    <submittedName>
        <fullName evidence="1">Uncharacterized protein</fullName>
    </submittedName>
</protein>
<gene>
    <name evidence="1" type="ORF">BJ979_002401</name>
</gene>